<sequence length="325" mass="36150">MDLVFSFDTTGSMYHYVGEVKTKVEQIVEELLRDVPNIRIGLIAHGDYCATGVWMGGHECYVTRELDFTSDRHALCSFIRNTHGSLGGDDEGECYELALWQSRQFSWRPGSTKALVMIGDDLPHTPDFPGNTRRLDWRAEVDQLKADGVTIYSVHAGGKPASRGPRTRFWREMAERTGGEYLTLASIASIHETMVGILYREAGDQQLEHWAKTAGGSTTAASGEAHVFLTSTMKELSLSTDDLMRIHEALHDKGVGEVEALGRRHAVVVGRAGCRFVRIEGVTFIEQNKNKASKYARMATEGKKITWVVKLGEWGLIIDGEVVKM</sequence>
<dbReference type="Proteomes" id="UP000011083">
    <property type="component" value="Unassembled WGS sequence"/>
</dbReference>
<dbReference type="KEGG" id="acan:ACA1_378190"/>
<dbReference type="AlphaFoldDB" id="L8GUC0"/>
<dbReference type="OMA" id="TRFWREM"/>
<dbReference type="VEuPathDB" id="AmoebaDB:ACA1_378190"/>
<reference evidence="2 3" key="1">
    <citation type="journal article" date="2013" name="Genome Biol.">
        <title>Genome of Acanthamoeba castellanii highlights extensive lateral gene transfer and early evolution of tyrosine kinase signaling.</title>
        <authorList>
            <person name="Clarke M."/>
            <person name="Lohan A.J."/>
            <person name="Liu B."/>
            <person name="Lagkouvardos I."/>
            <person name="Roy S."/>
            <person name="Zafar N."/>
            <person name="Bertelli C."/>
            <person name="Schilde C."/>
            <person name="Kianianmomeni A."/>
            <person name="Burglin T.R."/>
            <person name="Frech C."/>
            <person name="Turcotte B."/>
            <person name="Kopec K.O."/>
            <person name="Synnott J.M."/>
            <person name="Choo C."/>
            <person name="Paponov I."/>
            <person name="Finkler A."/>
            <person name="Soon Heng Tan C."/>
            <person name="Hutchins A.P."/>
            <person name="Weinmeier T."/>
            <person name="Rattei T."/>
            <person name="Chu J.S."/>
            <person name="Gimenez G."/>
            <person name="Irimia M."/>
            <person name="Rigden D.J."/>
            <person name="Fitzpatrick D.A."/>
            <person name="Lorenzo-Morales J."/>
            <person name="Bateman A."/>
            <person name="Chiu C.H."/>
            <person name="Tang P."/>
            <person name="Hegemann P."/>
            <person name="Fromm H."/>
            <person name="Raoult D."/>
            <person name="Greub G."/>
            <person name="Miranda-Saavedra D."/>
            <person name="Chen N."/>
            <person name="Nash P."/>
            <person name="Ginger M.L."/>
            <person name="Horn M."/>
            <person name="Schaap P."/>
            <person name="Caler L."/>
            <person name="Loftus B."/>
        </authorList>
    </citation>
    <scope>NUCLEOTIDE SEQUENCE [LARGE SCALE GENOMIC DNA]</scope>
    <source>
        <strain evidence="2 3">Neff</strain>
    </source>
</reference>
<dbReference type="EMBL" id="KB008025">
    <property type="protein sequence ID" value="ELR15701.1"/>
    <property type="molecule type" value="Genomic_DNA"/>
</dbReference>
<dbReference type="SUPFAM" id="SSF53300">
    <property type="entry name" value="vWA-like"/>
    <property type="match status" value="1"/>
</dbReference>
<keyword evidence="3" id="KW-1185">Reference proteome</keyword>
<dbReference type="Pfam" id="PF00092">
    <property type="entry name" value="VWA"/>
    <property type="match status" value="1"/>
</dbReference>
<dbReference type="CDD" id="cd00198">
    <property type="entry name" value="vWFA"/>
    <property type="match status" value="1"/>
</dbReference>
<dbReference type="RefSeq" id="XP_004337714.1">
    <property type="nucleotide sequence ID" value="XM_004337666.1"/>
</dbReference>
<accession>L8GUC0</accession>
<organism evidence="2 3">
    <name type="scientific">Acanthamoeba castellanii (strain ATCC 30010 / Neff)</name>
    <dbReference type="NCBI Taxonomy" id="1257118"/>
    <lineage>
        <taxon>Eukaryota</taxon>
        <taxon>Amoebozoa</taxon>
        <taxon>Discosea</taxon>
        <taxon>Longamoebia</taxon>
        <taxon>Centramoebida</taxon>
        <taxon>Acanthamoebidae</taxon>
        <taxon>Acanthamoeba</taxon>
    </lineage>
</organism>
<feature type="domain" description="VWFA" evidence="1">
    <location>
        <begin position="2"/>
        <end position="198"/>
    </location>
</feature>
<dbReference type="PANTHER" id="PTHR47824">
    <property type="entry name" value="UBIQUITIN-LIKE DOMAIN-CONTAINING PROTEIN"/>
    <property type="match status" value="1"/>
</dbReference>
<dbReference type="Gene3D" id="3.40.50.410">
    <property type="entry name" value="von Willebrand factor, type A domain"/>
    <property type="match status" value="1"/>
</dbReference>
<proteinExistence type="predicted"/>
<dbReference type="OrthoDB" id="20889at2759"/>
<dbReference type="PANTHER" id="PTHR47824:SF3">
    <property type="entry name" value="UBIQUITIN-LIKE DOMAIN-CONTAINING PROTEIN"/>
    <property type="match status" value="1"/>
</dbReference>
<evidence type="ECO:0000313" key="2">
    <source>
        <dbReference type="EMBL" id="ELR15701.1"/>
    </source>
</evidence>
<evidence type="ECO:0000259" key="1">
    <source>
        <dbReference type="PROSITE" id="PS50234"/>
    </source>
</evidence>
<gene>
    <name evidence="2" type="ORF">ACA1_378190</name>
</gene>
<evidence type="ECO:0000313" key="3">
    <source>
        <dbReference type="Proteomes" id="UP000011083"/>
    </source>
</evidence>
<dbReference type="InterPro" id="IPR002035">
    <property type="entry name" value="VWF_A"/>
</dbReference>
<dbReference type="GeneID" id="14916341"/>
<name>L8GUC0_ACACF</name>
<dbReference type="PROSITE" id="PS50234">
    <property type="entry name" value="VWFA"/>
    <property type="match status" value="1"/>
</dbReference>
<dbReference type="InterPro" id="IPR036465">
    <property type="entry name" value="vWFA_dom_sf"/>
</dbReference>
<protein>
    <recommendedName>
        <fullName evidence="1">VWFA domain-containing protein</fullName>
    </recommendedName>
</protein>